<organism evidence="1">
    <name type="scientific">Pithovirus LCPAC304</name>
    <dbReference type="NCBI Taxonomy" id="2506594"/>
    <lineage>
        <taxon>Viruses</taxon>
        <taxon>Pithoviruses</taxon>
    </lineage>
</organism>
<sequence>MEDFTSSIKFYFRDDLVMWKGPCTAGHVSCTWNRVWFRPNAAASFDLYELRDPDCCNETKRDLESDEVDCPGDDYNLRAESLKDIIKGLKGELQDSCRYISNIMDLEDYGMDSTLDLILHIAEKYYKMDLDGHSDLKEIREQCKEEHPILISMFPTQSVWILHRKDDIIMELYYILHQCTKNGVKWISI</sequence>
<proteinExistence type="predicted"/>
<reference evidence="1" key="1">
    <citation type="journal article" date="2019" name="MBio">
        <title>Virus Genomes from Deep Sea Sediments Expand the Ocean Megavirome and Support Independent Origins of Viral Gigantism.</title>
        <authorList>
            <person name="Backstrom D."/>
            <person name="Yutin N."/>
            <person name="Jorgensen S.L."/>
            <person name="Dharamshi J."/>
            <person name="Homa F."/>
            <person name="Zaremba-Niedwiedzka K."/>
            <person name="Spang A."/>
            <person name="Wolf Y.I."/>
            <person name="Koonin E.V."/>
            <person name="Ettema T.J."/>
        </authorList>
    </citation>
    <scope>NUCLEOTIDE SEQUENCE</scope>
</reference>
<dbReference type="EMBL" id="MK500567">
    <property type="protein sequence ID" value="QBK92005.1"/>
    <property type="molecule type" value="Genomic_DNA"/>
</dbReference>
<evidence type="ECO:0000313" key="1">
    <source>
        <dbReference type="EMBL" id="QBK92005.1"/>
    </source>
</evidence>
<protein>
    <submittedName>
        <fullName evidence="1">Uncharacterized protein</fullName>
    </submittedName>
</protein>
<accession>A0A481Z935</accession>
<gene>
    <name evidence="1" type="ORF">LCPAC304_03480</name>
</gene>
<name>A0A481Z935_9VIRU</name>